<name>A0A5E7KH10_PSEFL</name>
<evidence type="ECO:0008006" key="3">
    <source>
        <dbReference type="Google" id="ProtNLM"/>
    </source>
</evidence>
<proteinExistence type="predicted"/>
<dbReference type="InterPro" id="IPR013431">
    <property type="entry name" value="Delta_60_rpt"/>
</dbReference>
<dbReference type="Pfam" id="PF17164">
    <property type="entry name" value="DUF5122"/>
    <property type="match status" value="4"/>
</dbReference>
<evidence type="ECO:0000313" key="2">
    <source>
        <dbReference type="Proteomes" id="UP000349468"/>
    </source>
</evidence>
<dbReference type="Gene3D" id="2.80.10.50">
    <property type="match status" value="3"/>
</dbReference>
<accession>A0A5E7KH10</accession>
<dbReference type="NCBIfam" id="TIGR02608">
    <property type="entry name" value="delta_60_rpt"/>
    <property type="match status" value="5"/>
</dbReference>
<evidence type="ECO:0000313" key="1">
    <source>
        <dbReference type="EMBL" id="VVO95113.1"/>
    </source>
</evidence>
<sequence length="440" mass="47568">MKTQRTAEAGMLDESFADKGIAWIGFGQYAMARIESIKSVGEGTEGKIYFAGWYHDNNMATSLYLLGRLNADGSVDKTFGEESDDGVVVRRFKGLSSTVKSLAIQPDGKILLFGSATGSEFLQAPAFARYSADGKLDRSFGENGDVVHNIIVHPPARTARQNELQSATDSSSNPFGVEILPDGKILAFKHHAFDDWNTAVGLIIRLDDRGSLDLDFNQIGHIVVSHPDYLFNHTQLMSIMVQADGKYLGCGAVWDEREPHAAMFARYHPQGTLDDSFADCGFAIIKGPADMGGLRLEAMAQQPNQRILGIGATITPSNDRGLLLSIEPDGSPNIQFNRGLPLFTELEPDALTAWTAGAIQEDGRIVVVGGVGTANGEVDIVVARFIDEQFDPEFNGTGYVRTEVEPGTEVATGMALQSDGKIVVAAYTGSKKLIILRYLS</sequence>
<dbReference type="Proteomes" id="UP000349468">
    <property type="component" value="Unassembled WGS sequence"/>
</dbReference>
<reference evidence="1 2" key="1">
    <citation type="submission" date="2019-09" db="EMBL/GenBank/DDBJ databases">
        <authorList>
            <person name="Chandra G."/>
            <person name="Truman W A."/>
        </authorList>
    </citation>
    <scope>NUCLEOTIDE SEQUENCE [LARGE SCALE GENOMIC DNA]</scope>
    <source>
        <strain evidence="1">PS870</strain>
    </source>
</reference>
<dbReference type="EMBL" id="CABVIK010000007">
    <property type="protein sequence ID" value="VVO95113.1"/>
    <property type="molecule type" value="Genomic_DNA"/>
</dbReference>
<dbReference type="SUPFAM" id="SSF101898">
    <property type="entry name" value="NHL repeat"/>
    <property type="match status" value="1"/>
</dbReference>
<gene>
    <name evidence="1" type="ORF">PS870_02520</name>
</gene>
<dbReference type="AlphaFoldDB" id="A0A5E7KH10"/>
<protein>
    <recommendedName>
        <fullName evidence="3">Delta-60 repeat domain-containing protein</fullName>
    </recommendedName>
</protein>
<organism evidence="1 2">
    <name type="scientific">Pseudomonas fluorescens</name>
    <dbReference type="NCBI Taxonomy" id="294"/>
    <lineage>
        <taxon>Bacteria</taxon>
        <taxon>Pseudomonadati</taxon>
        <taxon>Pseudomonadota</taxon>
        <taxon>Gammaproteobacteria</taxon>
        <taxon>Pseudomonadales</taxon>
        <taxon>Pseudomonadaceae</taxon>
        <taxon>Pseudomonas</taxon>
    </lineage>
</organism>
<dbReference type="RefSeq" id="WP_102594725.1">
    <property type="nucleotide sequence ID" value="NZ_CABVIK010000007.1"/>
</dbReference>